<accession>K3W7T0</accession>
<evidence type="ECO:0000313" key="2">
    <source>
        <dbReference type="EnsemblProtists" id="PYU1_T001021"/>
    </source>
</evidence>
<reference evidence="3" key="2">
    <citation type="submission" date="2010-04" db="EMBL/GenBank/DDBJ databases">
        <authorList>
            <person name="Buell R."/>
            <person name="Hamilton J."/>
            <person name="Hostetler J."/>
        </authorList>
    </citation>
    <scope>NUCLEOTIDE SEQUENCE [LARGE SCALE GENOMIC DNA]</scope>
    <source>
        <strain evidence="3">DAOM:BR144</strain>
    </source>
</reference>
<keyword evidence="3" id="KW-1185">Reference proteome</keyword>
<keyword evidence="1" id="KW-0472">Membrane</keyword>
<evidence type="ECO:0000256" key="1">
    <source>
        <dbReference type="SAM" id="Phobius"/>
    </source>
</evidence>
<reference evidence="2" key="3">
    <citation type="submission" date="2015-02" db="UniProtKB">
        <authorList>
            <consortium name="EnsemblProtists"/>
        </authorList>
    </citation>
    <scope>IDENTIFICATION</scope>
    <source>
        <strain evidence="2">DAOM BR144</strain>
    </source>
</reference>
<protein>
    <recommendedName>
        <fullName evidence="4">Right handed beta helix domain-containing protein</fullName>
    </recommendedName>
</protein>
<dbReference type="STRING" id="431595.K3W7T0"/>
<sequence>MLSRTNLDGTGNVFSRNLVRLGAGGGVAALTEGSVKIENWEFIDNTVGTGDAARGASLSFDGGADAVIKDSTIRSNADATLVPTGGLIYAKNPVTKLQIINSTLSLGQSFSGGLIYSVDATILIRYCDLLTGWANEFGGGIFAQNSLIDIQDSTMVENFAYYDGGAIYMRTACDVKDTEFTKNRNFGFGSSIFIGRKNSLEAINCSFLVNGDAANEGGTLYAIDAIVNIEDSLFDSNYGYKGAAIELSRDAQLTVKNTIIRNNTAEVWGGAMYTSVRSSATMIDTTFESNHATEGGVLYSVGSSRVTFTKVNVRGNTALNFGGVASLKGSSTFIVNQVTFTSNAAYTGGVVSVAENASLSLQNSELKRNTAKDFGGAVYIDTETRTEDNAITCATSTFEDNNAVAGSDLYWIYSHRFSFFQCTDSSSLSTPSGNISSSTSATSITAGWWPLSVTSGVSLGVLKVADLSALLASPNLAEIIAVQKLANDTELSRQNDSTLWPTVVIRDFYGRIASYDNGSSCTIQLVDRGEGNESFQFSPPSEMNVRDGYVTFDNARIFSDSRAEPYLLEVTCSLSSSLERSFPLKITVDRCKTGYQNIDGLCIPCKKGYYSLDGVKCYLCPVGASCEQFDISATAVGVSVPNRLTGFYLWKSRDSFLSSECNNPSTWAVGDPCRSVNEPSMTYRIQKCSKSQDFDKYWSRKRIFACLSGNEYYSCDTHTACVEDEVVGATTFSKTSQCLVGYSGVMCATCVDNYYKVSNGMCKPCFDPADPSVAHMTTLLSMIPIAFAVSAVVLVIYYFSDTSEKEIMKHALAAKKFQIYDSDSQSTTMLRAAKFYIQQRATQMMTQISTRIHRHSRRPRYLFDIVPRVTPMPAFRAEKFKIILGFFQIFGGFKKVYEIPWPNEMSRLMDFFSIADLNVVDTTGIECFFKRNYFASYRIALGLGSDSVSSHTVNVATPLRELWAASV</sequence>
<dbReference type="PANTHER" id="PTHR11319">
    <property type="entry name" value="G PROTEIN-COUPLED RECEPTOR-RELATED"/>
    <property type="match status" value="1"/>
</dbReference>
<dbReference type="Proteomes" id="UP000019132">
    <property type="component" value="Unassembled WGS sequence"/>
</dbReference>
<dbReference type="InterPro" id="IPR006626">
    <property type="entry name" value="PbH1"/>
</dbReference>
<evidence type="ECO:0000313" key="3">
    <source>
        <dbReference type="Proteomes" id="UP000019132"/>
    </source>
</evidence>
<dbReference type="eggNOG" id="ENOG502RV12">
    <property type="taxonomic scope" value="Eukaryota"/>
</dbReference>
<dbReference type="EMBL" id="GL376620">
    <property type="status" value="NOT_ANNOTATED_CDS"/>
    <property type="molecule type" value="Genomic_DNA"/>
</dbReference>
<name>K3W7T0_GLOUD</name>
<reference evidence="3" key="1">
    <citation type="journal article" date="2010" name="Genome Biol.">
        <title>Genome sequence of the necrotrophic plant pathogen Pythium ultimum reveals original pathogenicity mechanisms and effector repertoire.</title>
        <authorList>
            <person name="Levesque C.A."/>
            <person name="Brouwer H."/>
            <person name="Cano L."/>
            <person name="Hamilton J.P."/>
            <person name="Holt C."/>
            <person name="Huitema E."/>
            <person name="Raffaele S."/>
            <person name="Robideau G.P."/>
            <person name="Thines M."/>
            <person name="Win J."/>
            <person name="Zerillo M.M."/>
            <person name="Beakes G.W."/>
            <person name="Boore J.L."/>
            <person name="Busam D."/>
            <person name="Dumas B."/>
            <person name="Ferriera S."/>
            <person name="Fuerstenberg S.I."/>
            <person name="Gachon C.M."/>
            <person name="Gaulin E."/>
            <person name="Govers F."/>
            <person name="Grenville-Briggs L."/>
            <person name="Horner N."/>
            <person name="Hostetler J."/>
            <person name="Jiang R.H."/>
            <person name="Johnson J."/>
            <person name="Krajaejun T."/>
            <person name="Lin H."/>
            <person name="Meijer H.J."/>
            <person name="Moore B."/>
            <person name="Morris P."/>
            <person name="Phuntmart V."/>
            <person name="Puiu D."/>
            <person name="Shetty J."/>
            <person name="Stajich J.E."/>
            <person name="Tripathy S."/>
            <person name="Wawra S."/>
            <person name="van West P."/>
            <person name="Whitty B.R."/>
            <person name="Coutinho P.M."/>
            <person name="Henrissat B."/>
            <person name="Martin F."/>
            <person name="Thomas P.D."/>
            <person name="Tyler B.M."/>
            <person name="De Vries R.P."/>
            <person name="Kamoun S."/>
            <person name="Yandell M."/>
            <person name="Tisserat N."/>
            <person name="Buell C.R."/>
        </authorList>
    </citation>
    <scope>NUCLEOTIDE SEQUENCE</scope>
    <source>
        <strain evidence="3">DAOM:BR144</strain>
    </source>
</reference>
<dbReference type="InterPro" id="IPR011050">
    <property type="entry name" value="Pectin_lyase_fold/virulence"/>
</dbReference>
<keyword evidence="1" id="KW-0812">Transmembrane</keyword>
<feature type="transmembrane region" description="Helical" evidence="1">
    <location>
        <begin position="779"/>
        <end position="799"/>
    </location>
</feature>
<dbReference type="PANTHER" id="PTHR11319:SF35">
    <property type="entry name" value="OUTER MEMBRANE PROTEIN PMPC-RELATED"/>
    <property type="match status" value="1"/>
</dbReference>
<keyword evidence="1" id="KW-1133">Transmembrane helix</keyword>
<dbReference type="SUPFAM" id="SSF51126">
    <property type="entry name" value="Pectin lyase-like"/>
    <property type="match status" value="2"/>
</dbReference>
<dbReference type="AlphaFoldDB" id="K3W7T0"/>
<organism evidence="2 3">
    <name type="scientific">Globisporangium ultimum (strain ATCC 200006 / CBS 805.95 / DAOM BR144)</name>
    <name type="common">Pythium ultimum</name>
    <dbReference type="NCBI Taxonomy" id="431595"/>
    <lineage>
        <taxon>Eukaryota</taxon>
        <taxon>Sar</taxon>
        <taxon>Stramenopiles</taxon>
        <taxon>Oomycota</taxon>
        <taxon>Peronosporomycetes</taxon>
        <taxon>Pythiales</taxon>
        <taxon>Pythiaceae</taxon>
        <taxon>Globisporangium</taxon>
    </lineage>
</organism>
<dbReference type="VEuPathDB" id="FungiDB:PYU1_G001021"/>
<dbReference type="InParanoid" id="K3W7T0"/>
<dbReference type="SMART" id="SM00710">
    <property type="entry name" value="PbH1"/>
    <property type="match status" value="5"/>
</dbReference>
<dbReference type="EnsemblProtists" id="PYU1_T001021">
    <property type="protein sequence ID" value="PYU1_T001021"/>
    <property type="gene ID" value="PYU1_G001021"/>
</dbReference>
<proteinExistence type="predicted"/>
<evidence type="ECO:0008006" key="4">
    <source>
        <dbReference type="Google" id="ProtNLM"/>
    </source>
</evidence>
<dbReference type="HOGENOM" id="CLU_306428_0_0_1"/>